<reference evidence="2" key="1">
    <citation type="submission" date="2016-08" db="EMBL/GenBank/DDBJ databases">
        <title>Complete Genome Seqeunce of Paenibacillus sp. nov. IHBB 9852 from high altitute lake of Indian trans-Himalayas.</title>
        <authorList>
            <person name="Kiran S."/>
            <person name="Swarnkar M.K."/>
            <person name="Rana A."/>
            <person name="Tewari R."/>
            <person name="Gulati A."/>
        </authorList>
    </citation>
    <scope>NUCLEOTIDE SEQUENCE [LARGE SCALE GENOMIC DNA]</scope>
    <source>
        <strain evidence="2">IHBB 9852</strain>
    </source>
</reference>
<protein>
    <recommendedName>
        <fullName evidence="1">Glyoxalase/fosfomycin resistance/dioxygenase domain-containing protein</fullName>
    </recommendedName>
</protein>
<dbReference type="KEGG" id="pib:BBD41_17785"/>
<evidence type="ECO:0000313" key="2">
    <source>
        <dbReference type="EMBL" id="ANY74275.1"/>
    </source>
</evidence>
<dbReference type="AlphaFoldDB" id="A0A1B2E2S1"/>
<dbReference type="Pfam" id="PF00903">
    <property type="entry name" value="Glyoxalase"/>
    <property type="match status" value="1"/>
</dbReference>
<dbReference type="EMBL" id="CP016809">
    <property type="protein sequence ID" value="ANY74275.1"/>
    <property type="molecule type" value="Genomic_DNA"/>
</dbReference>
<dbReference type="CDD" id="cd06588">
    <property type="entry name" value="PhnB_like"/>
    <property type="match status" value="1"/>
</dbReference>
<name>A0A1B2E2S1_9BACL</name>
<sequence length="133" mass="14437">MAKLTPYIFSEDAKAQAAFYTSALGGEILSVKTFGELPGSQEEMKDKVLHLSLVAGGVPIFMSDSMFQSLDRGNGMHLTLTFDSDAEAHEAFDRLSEGGKVVDPLKPQFWGALFGVIEDKYGVLWQVTTEASA</sequence>
<accession>A0A1B2E2S1</accession>
<feature type="domain" description="Glyoxalase/fosfomycin resistance/dioxygenase" evidence="1">
    <location>
        <begin position="8"/>
        <end position="127"/>
    </location>
</feature>
<dbReference type="InterPro" id="IPR004360">
    <property type="entry name" value="Glyas_Fos-R_dOase_dom"/>
</dbReference>
<dbReference type="Gene3D" id="3.10.180.10">
    <property type="entry name" value="2,3-Dihydroxybiphenyl 1,2-Dioxygenase, domain 1"/>
    <property type="match status" value="1"/>
</dbReference>
<organism evidence="2">
    <name type="scientific">Paenibacillus ihbetae</name>
    <dbReference type="NCBI Taxonomy" id="1870820"/>
    <lineage>
        <taxon>Bacteria</taxon>
        <taxon>Bacillati</taxon>
        <taxon>Bacillota</taxon>
        <taxon>Bacilli</taxon>
        <taxon>Bacillales</taxon>
        <taxon>Paenibacillaceae</taxon>
        <taxon>Paenibacillus</taxon>
    </lineage>
</organism>
<evidence type="ECO:0000259" key="1">
    <source>
        <dbReference type="Pfam" id="PF00903"/>
    </source>
</evidence>
<dbReference type="PANTHER" id="PTHR33990:SF1">
    <property type="entry name" value="PROTEIN YJDN"/>
    <property type="match status" value="1"/>
</dbReference>
<gene>
    <name evidence="2" type="ORF">BBD41_17785</name>
</gene>
<proteinExistence type="predicted"/>
<dbReference type="SUPFAM" id="SSF54593">
    <property type="entry name" value="Glyoxalase/Bleomycin resistance protein/Dihydroxybiphenyl dioxygenase"/>
    <property type="match status" value="1"/>
</dbReference>
<dbReference type="InterPro" id="IPR029068">
    <property type="entry name" value="Glyas_Bleomycin-R_OHBP_Dase"/>
</dbReference>
<dbReference type="PANTHER" id="PTHR33990">
    <property type="entry name" value="PROTEIN YJDN-RELATED"/>
    <property type="match status" value="1"/>
</dbReference>
<dbReference type="InterPro" id="IPR028973">
    <property type="entry name" value="PhnB-like"/>
</dbReference>
<dbReference type="RefSeq" id="WP_099478378.1">
    <property type="nucleotide sequence ID" value="NZ_CP016809.1"/>
</dbReference>